<feature type="transmembrane region" description="Helical" evidence="2">
    <location>
        <begin position="211"/>
        <end position="230"/>
    </location>
</feature>
<dbReference type="PANTHER" id="PTHR12651">
    <property type="entry name" value="26S PROTEASOME NON-ATPASE REGULATORY SUBUNIT 9"/>
    <property type="match status" value="1"/>
</dbReference>
<dbReference type="InterPro" id="IPR040815">
    <property type="entry name" value="Nas2_N"/>
</dbReference>
<dbReference type="GO" id="GO:0005737">
    <property type="term" value="C:cytoplasm"/>
    <property type="evidence" value="ECO:0007669"/>
    <property type="project" value="TreeGrafter"/>
</dbReference>
<feature type="compositionally biased region" description="Low complexity" evidence="1">
    <location>
        <begin position="121"/>
        <end position="151"/>
    </location>
</feature>
<reference evidence="4" key="1">
    <citation type="submission" date="2013-04" db="EMBL/GenBank/DDBJ databases">
        <title>The Genome Sequence of Fonticula alba ATCC 38817.</title>
        <authorList>
            <consortium name="The Broad Institute Genomics Platform"/>
            <person name="Russ C."/>
            <person name="Cuomo C."/>
            <person name="Burger G."/>
            <person name="Gray M.W."/>
            <person name="Holland P.W.H."/>
            <person name="King N."/>
            <person name="Lang F.B.F."/>
            <person name="Roger A.J."/>
            <person name="Ruiz-Trillo I."/>
            <person name="Brown M."/>
            <person name="Walker B."/>
            <person name="Young S."/>
            <person name="Zeng Q."/>
            <person name="Gargeya S."/>
            <person name="Fitzgerald M."/>
            <person name="Haas B."/>
            <person name="Abouelleil A."/>
            <person name="Allen A.W."/>
            <person name="Alvarado L."/>
            <person name="Arachchi H.M."/>
            <person name="Berlin A.M."/>
            <person name="Chapman S.B."/>
            <person name="Gainer-Dewar J."/>
            <person name="Goldberg J."/>
            <person name="Griggs A."/>
            <person name="Gujja S."/>
            <person name="Hansen M."/>
            <person name="Howarth C."/>
            <person name="Imamovic A."/>
            <person name="Ireland A."/>
            <person name="Larimer J."/>
            <person name="McCowan C."/>
            <person name="Murphy C."/>
            <person name="Pearson M."/>
            <person name="Poon T.W."/>
            <person name="Priest M."/>
            <person name="Roberts A."/>
            <person name="Saif S."/>
            <person name="Shea T."/>
            <person name="Sisk P."/>
            <person name="Sykes S."/>
            <person name="Wortman J."/>
            <person name="Nusbaum C."/>
            <person name="Birren B."/>
        </authorList>
    </citation>
    <scope>NUCLEOTIDE SEQUENCE [LARGE SCALE GENOMIC DNA]</scope>
    <source>
        <strain evidence="4">ATCC 38817</strain>
    </source>
</reference>
<evidence type="ECO:0000259" key="3">
    <source>
        <dbReference type="Pfam" id="PF18265"/>
    </source>
</evidence>
<evidence type="ECO:0000256" key="2">
    <source>
        <dbReference type="SAM" id="Phobius"/>
    </source>
</evidence>
<keyword evidence="2" id="KW-0812">Transmembrane</keyword>
<dbReference type="GO" id="GO:0005634">
    <property type="term" value="C:nucleus"/>
    <property type="evidence" value="ECO:0007669"/>
    <property type="project" value="TreeGrafter"/>
</dbReference>
<organism evidence="4">
    <name type="scientific">Fonticula alba</name>
    <name type="common">Slime mold</name>
    <dbReference type="NCBI Taxonomy" id="691883"/>
    <lineage>
        <taxon>Eukaryota</taxon>
        <taxon>Rotosphaerida</taxon>
        <taxon>Fonticulaceae</taxon>
        <taxon>Fonticula</taxon>
    </lineage>
</organism>
<dbReference type="InterPro" id="IPR035269">
    <property type="entry name" value="PSMD9"/>
</dbReference>
<keyword evidence="2" id="KW-1133">Transmembrane helix</keyword>
<dbReference type="Pfam" id="PF18265">
    <property type="entry name" value="Nas2_N"/>
    <property type="match status" value="1"/>
</dbReference>
<accession>A0A058Z3W7</accession>
<dbReference type="EMBL" id="KB932209">
    <property type="protein sequence ID" value="KCV68227.1"/>
    <property type="molecule type" value="Genomic_DNA"/>
</dbReference>
<feature type="region of interest" description="Disordered" evidence="1">
    <location>
        <begin position="104"/>
        <end position="161"/>
    </location>
</feature>
<dbReference type="Gene3D" id="6.10.140.1710">
    <property type="match status" value="1"/>
</dbReference>
<proteinExistence type="predicted"/>
<keyword evidence="5" id="KW-1185">Reference proteome</keyword>
<evidence type="ECO:0000313" key="5">
    <source>
        <dbReference type="Proteomes" id="UP000030693"/>
    </source>
</evidence>
<dbReference type="GeneID" id="20529876"/>
<gene>
    <name evidence="4" type="ORF">H696_05151</name>
</gene>
<evidence type="ECO:0000256" key="1">
    <source>
        <dbReference type="SAM" id="MobiDB-lite"/>
    </source>
</evidence>
<feature type="domain" description="Nas2 N-terminal" evidence="3">
    <location>
        <begin position="34"/>
        <end position="111"/>
    </location>
</feature>
<evidence type="ECO:0000313" key="4">
    <source>
        <dbReference type="EMBL" id="KCV68227.1"/>
    </source>
</evidence>
<dbReference type="AlphaFoldDB" id="A0A058Z3W7"/>
<protein>
    <recommendedName>
        <fullName evidence="3">Nas2 N-terminal domain-containing protein</fullName>
    </recommendedName>
</protein>
<sequence>MTQDPAISAEYLATTPLPSTTWGPVDIHAPGAVAELHRRIAETQEALRVRVELLLSLNVGRDDSLLDAEGYPRSDICVHTVRLARSQADMLHNDLHQLTHQAQQAVEAAFSRPAEERGDLAGWSSTAGSTPGSTAGAQRPSSSSPAGGSASNVGQRLSAPVGGLPATAPTDVLDGAFATVNVVIPHSPAHEAVRQVDSRSACACICPPPPLLIIVPAVLVSVGFVLVAAARTRARARTHKYPGPSRGGCALSLAGRGSAPRLFIQRGSRAQLPHVR</sequence>
<name>A0A058Z3W7_FONAL</name>
<dbReference type="GO" id="GO:0070682">
    <property type="term" value="P:proteasome regulatory particle assembly"/>
    <property type="evidence" value="ECO:0007669"/>
    <property type="project" value="InterPro"/>
</dbReference>
<dbReference type="Proteomes" id="UP000030693">
    <property type="component" value="Unassembled WGS sequence"/>
</dbReference>
<dbReference type="PANTHER" id="PTHR12651:SF1">
    <property type="entry name" value="26S PROTEASOME NON-ATPASE REGULATORY SUBUNIT 9"/>
    <property type="match status" value="1"/>
</dbReference>
<keyword evidence="2" id="KW-0472">Membrane</keyword>
<dbReference type="RefSeq" id="XP_009497281.1">
    <property type="nucleotide sequence ID" value="XM_009499006.1"/>
</dbReference>
<dbReference type="OrthoDB" id="72325at2759"/>